<feature type="transmembrane region" description="Helical" evidence="1">
    <location>
        <begin position="14"/>
        <end position="40"/>
    </location>
</feature>
<dbReference type="GO" id="GO:0004659">
    <property type="term" value="F:prenyltransferase activity"/>
    <property type="evidence" value="ECO:0007669"/>
    <property type="project" value="InterPro"/>
</dbReference>
<evidence type="ECO:0000313" key="2">
    <source>
        <dbReference type="EMBL" id="GGJ99452.1"/>
    </source>
</evidence>
<keyword evidence="1" id="KW-0472">Membrane</keyword>
<accession>A0A917UZ58</accession>
<dbReference type="EMBL" id="BMNQ01000032">
    <property type="protein sequence ID" value="GGJ99452.1"/>
    <property type="molecule type" value="Genomic_DNA"/>
</dbReference>
<dbReference type="InterPro" id="IPR026046">
    <property type="entry name" value="UBIAD1"/>
</dbReference>
<dbReference type="CDD" id="cd13962">
    <property type="entry name" value="PT_UbiA_UBIAD1"/>
    <property type="match status" value="1"/>
</dbReference>
<proteinExistence type="predicted"/>
<keyword evidence="1" id="KW-1133">Transmembrane helix</keyword>
<reference evidence="2" key="2">
    <citation type="submission" date="2020-09" db="EMBL/GenBank/DDBJ databases">
        <authorList>
            <person name="Sun Q."/>
            <person name="Ohkuma M."/>
        </authorList>
    </citation>
    <scope>NUCLEOTIDE SEQUENCE</scope>
    <source>
        <strain evidence="2">JCM 12580</strain>
    </source>
</reference>
<organism evidence="2 3">
    <name type="scientific">Lentibacillus kapialis</name>
    <dbReference type="NCBI Taxonomy" id="340214"/>
    <lineage>
        <taxon>Bacteria</taxon>
        <taxon>Bacillati</taxon>
        <taxon>Bacillota</taxon>
        <taxon>Bacilli</taxon>
        <taxon>Bacillales</taxon>
        <taxon>Bacillaceae</taxon>
        <taxon>Lentibacillus</taxon>
    </lineage>
</organism>
<feature type="transmembrane region" description="Helical" evidence="1">
    <location>
        <begin position="47"/>
        <end position="65"/>
    </location>
</feature>
<evidence type="ECO:0000256" key="1">
    <source>
        <dbReference type="SAM" id="Phobius"/>
    </source>
</evidence>
<evidence type="ECO:0008006" key="4">
    <source>
        <dbReference type="Google" id="ProtNLM"/>
    </source>
</evidence>
<feature type="transmembrane region" description="Helical" evidence="1">
    <location>
        <begin position="185"/>
        <end position="203"/>
    </location>
</feature>
<feature type="transmembrane region" description="Helical" evidence="1">
    <location>
        <begin position="292"/>
        <end position="308"/>
    </location>
</feature>
<feature type="transmembrane region" description="Helical" evidence="1">
    <location>
        <begin position="261"/>
        <end position="280"/>
    </location>
</feature>
<protein>
    <recommendedName>
        <fullName evidence="4">Prenyltransferase</fullName>
    </recommendedName>
</protein>
<feature type="transmembrane region" description="Helical" evidence="1">
    <location>
        <begin position="237"/>
        <end position="255"/>
    </location>
</feature>
<keyword evidence="3" id="KW-1185">Reference proteome</keyword>
<dbReference type="Proteomes" id="UP000658382">
    <property type="component" value="Unassembled WGS sequence"/>
</dbReference>
<feature type="transmembrane region" description="Helical" evidence="1">
    <location>
        <begin position="160"/>
        <end position="179"/>
    </location>
</feature>
<sequence length="309" mass="33900">MNQTFPALIKTSFILLRSIAVVSSSVTTIVSTILPIFLYYSVPNSRLLSVFLLLVFGAFLIHGVLTHVLNDYTDHASGTDQNSPAILSGGSRVIQTGIMSASSLGILGKWLALSLSLVVIACIMFGYYKIALLLAVGLWGAISYSLRPLRLSYRPFIGEWLSLFPSIFVLGLGGAWLTLDSIPVWALQNATINALFCMAWVMVHHIPDREADRIASPVKKTSVVWAVEHFGTEYSRLPALIYFVLTGLCAIWLGIERIWAMFGTLAVAGAAIFFVLTMQVDNHDQVSANEKIILILAMVNGVWLGIFIY</sequence>
<keyword evidence="1" id="KW-0812">Transmembrane</keyword>
<reference evidence="2" key="1">
    <citation type="journal article" date="2014" name="Int. J. Syst. Evol. Microbiol.">
        <title>Complete genome sequence of Corynebacterium casei LMG S-19264T (=DSM 44701T), isolated from a smear-ripened cheese.</title>
        <authorList>
            <consortium name="US DOE Joint Genome Institute (JGI-PGF)"/>
            <person name="Walter F."/>
            <person name="Albersmeier A."/>
            <person name="Kalinowski J."/>
            <person name="Ruckert C."/>
        </authorList>
    </citation>
    <scope>NUCLEOTIDE SEQUENCE</scope>
    <source>
        <strain evidence="2">JCM 12580</strain>
    </source>
</reference>
<gene>
    <name evidence="2" type="ORF">GCM10007063_22220</name>
</gene>
<evidence type="ECO:0000313" key="3">
    <source>
        <dbReference type="Proteomes" id="UP000658382"/>
    </source>
</evidence>
<dbReference type="AlphaFoldDB" id="A0A917UZ58"/>
<feature type="transmembrane region" description="Helical" evidence="1">
    <location>
        <begin position="110"/>
        <end position="139"/>
    </location>
</feature>
<dbReference type="RefSeq" id="WP_188633170.1">
    <property type="nucleotide sequence ID" value="NZ_BMNQ01000032.1"/>
</dbReference>
<name>A0A917UZ58_9BACI</name>
<comment type="caution">
    <text evidence="2">The sequence shown here is derived from an EMBL/GenBank/DDBJ whole genome shotgun (WGS) entry which is preliminary data.</text>
</comment>